<dbReference type="InterPro" id="IPR036663">
    <property type="entry name" value="Fumarylacetoacetase_C_sf"/>
</dbReference>
<accession>A0A5N5DFD3</accession>
<keyword evidence="5" id="KW-1185">Reference proteome</keyword>
<organism evidence="4 5">
    <name type="scientific">Lasiodiplodia theobromae</name>
    <dbReference type="NCBI Taxonomy" id="45133"/>
    <lineage>
        <taxon>Eukaryota</taxon>
        <taxon>Fungi</taxon>
        <taxon>Dikarya</taxon>
        <taxon>Ascomycota</taxon>
        <taxon>Pezizomycotina</taxon>
        <taxon>Dothideomycetes</taxon>
        <taxon>Dothideomycetes incertae sedis</taxon>
        <taxon>Botryosphaeriales</taxon>
        <taxon>Botryosphaeriaceae</taxon>
        <taxon>Lasiodiplodia</taxon>
    </lineage>
</organism>
<dbReference type="Proteomes" id="UP000325902">
    <property type="component" value="Unassembled WGS sequence"/>
</dbReference>
<dbReference type="OrthoDB" id="411064at2759"/>
<dbReference type="Gene3D" id="3.90.850.10">
    <property type="entry name" value="Fumarylacetoacetase-like, C-terminal domain"/>
    <property type="match status" value="1"/>
</dbReference>
<dbReference type="PANTHER" id="PTHR11820">
    <property type="entry name" value="ACYLPYRUVASE"/>
    <property type="match status" value="1"/>
</dbReference>
<proteinExistence type="inferred from homology"/>
<evidence type="ECO:0000259" key="3">
    <source>
        <dbReference type="Pfam" id="PF01557"/>
    </source>
</evidence>
<keyword evidence="2" id="KW-0479">Metal-binding</keyword>
<evidence type="ECO:0000256" key="1">
    <source>
        <dbReference type="ARBA" id="ARBA00010211"/>
    </source>
</evidence>
<protein>
    <submittedName>
        <fullName evidence="4">Protein YisK</fullName>
    </submittedName>
</protein>
<comment type="similarity">
    <text evidence="1">Belongs to the FAH family.</text>
</comment>
<dbReference type="InterPro" id="IPR011234">
    <property type="entry name" value="Fumarylacetoacetase-like_C"/>
</dbReference>
<evidence type="ECO:0000313" key="4">
    <source>
        <dbReference type="EMBL" id="KAB2575664.1"/>
    </source>
</evidence>
<dbReference type="SUPFAM" id="SSF56529">
    <property type="entry name" value="FAH"/>
    <property type="match status" value="1"/>
</dbReference>
<evidence type="ECO:0000313" key="5">
    <source>
        <dbReference type="Proteomes" id="UP000325902"/>
    </source>
</evidence>
<dbReference type="PANTHER" id="PTHR11820:SF100">
    <property type="entry name" value="FUMARYLACETOACETATE HYDROLASE FAMILY PROTEIN (AFU_ORTHOLOGUE AFUA_4G01490)"/>
    <property type="match status" value="1"/>
</dbReference>
<name>A0A5N5DFD3_9PEZI</name>
<dbReference type="GO" id="GO:0006107">
    <property type="term" value="P:oxaloacetate metabolic process"/>
    <property type="evidence" value="ECO:0007669"/>
    <property type="project" value="UniProtKB-ARBA"/>
</dbReference>
<dbReference type="EMBL" id="VCHE01000031">
    <property type="protein sequence ID" value="KAB2575664.1"/>
    <property type="molecule type" value="Genomic_DNA"/>
</dbReference>
<dbReference type="AlphaFoldDB" id="A0A5N5DFD3"/>
<feature type="domain" description="Fumarylacetoacetase-like C-terminal" evidence="3">
    <location>
        <begin position="82"/>
        <end position="293"/>
    </location>
</feature>
<dbReference type="GO" id="GO:0050163">
    <property type="term" value="F:oxaloacetate tautomerase activity"/>
    <property type="evidence" value="ECO:0007669"/>
    <property type="project" value="UniProtKB-ARBA"/>
</dbReference>
<evidence type="ECO:0000256" key="2">
    <source>
        <dbReference type="ARBA" id="ARBA00022723"/>
    </source>
</evidence>
<reference evidence="4 5" key="1">
    <citation type="journal article" date="2019" name="Sci. Rep.">
        <title>A multi-omics analysis of the grapevine pathogen Lasiodiplodia theobromae reveals that temperature affects the expression of virulence- and pathogenicity-related genes.</title>
        <authorList>
            <person name="Felix C."/>
            <person name="Meneses R."/>
            <person name="Goncalves M.F.M."/>
            <person name="Tilleman L."/>
            <person name="Duarte A.S."/>
            <person name="Jorrin-Novo J.V."/>
            <person name="Van de Peer Y."/>
            <person name="Deforce D."/>
            <person name="Van Nieuwerburgh F."/>
            <person name="Esteves A.C."/>
            <person name="Alves A."/>
        </authorList>
    </citation>
    <scope>NUCLEOTIDE SEQUENCE [LARGE SCALE GENOMIC DNA]</scope>
    <source>
        <strain evidence="4 5">LA-SOL3</strain>
    </source>
</reference>
<sequence length="296" mass="32153">MKTAWQRLIRFVATDGRTLYGEPILSNPDFDLGNTTRETGLKAKVISGTDLYDTTGATKVTEETVTVQKLLGPLSQEDVPIVRCIGLNYKTHIKEAGRSPPPFPSLFFKPNTSIHDHDADVVIPKIAQDDQADYEGELCVVIGKDAKDVSESEALDYVAAYTAGNDISSRKLQRNPEFAGRVPQWSFSKGFDTYAPLGPALVSAAVIREPERLKLKTVVDGELRQDTELADLLFTVPYIISYLSSGTTLKKGTVIMTGTPGGVGAGMNPPKYLVPGTKMEVNISEIGTLRNGVKFA</sequence>
<gene>
    <name evidence="4" type="primary">yisK_0</name>
    <name evidence="4" type="ORF">DBV05_g5700</name>
</gene>
<dbReference type="GO" id="GO:0046872">
    <property type="term" value="F:metal ion binding"/>
    <property type="evidence" value="ECO:0007669"/>
    <property type="project" value="UniProtKB-KW"/>
</dbReference>
<dbReference type="FunFam" id="3.90.850.10:FF:000002">
    <property type="entry name" value="2-hydroxyhepta-2,4-diene-1,7-dioate isomerase"/>
    <property type="match status" value="1"/>
</dbReference>
<comment type="caution">
    <text evidence="4">The sequence shown here is derived from an EMBL/GenBank/DDBJ whole genome shotgun (WGS) entry which is preliminary data.</text>
</comment>
<dbReference type="Pfam" id="PF01557">
    <property type="entry name" value="FAA_hydrolase"/>
    <property type="match status" value="1"/>
</dbReference>